<organism evidence="1 2">
    <name type="scientific">Clostridium tetanomorphum</name>
    <dbReference type="NCBI Taxonomy" id="1553"/>
    <lineage>
        <taxon>Bacteria</taxon>
        <taxon>Bacillati</taxon>
        <taxon>Bacillota</taxon>
        <taxon>Clostridia</taxon>
        <taxon>Eubacteriales</taxon>
        <taxon>Clostridiaceae</taxon>
        <taxon>Clostridium</taxon>
    </lineage>
</organism>
<gene>
    <name evidence="1" type="ORF">HGG79_00765</name>
</gene>
<reference evidence="1 2" key="1">
    <citation type="submission" date="2020-04" db="EMBL/GenBank/DDBJ databases">
        <title>Genomic insights into acetone-butanol-ethanol (ABE) fermentation by sequencing solventogenic clostridia strains.</title>
        <authorList>
            <person name="Brown S."/>
        </authorList>
    </citation>
    <scope>NUCLEOTIDE SEQUENCE [LARGE SCALE GENOMIC DNA]</scope>
    <source>
        <strain evidence="1 2">DJ011</strain>
    </source>
</reference>
<dbReference type="AlphaFoldDB" id="A0A923J0J9"/>
<comment type="caution">
    <text evidence="1">The sequence shown here is derived from an EMBL/GenBank/DDBJ whole genome shotgun (WGS) entry which is preliminary data.</text>
</comment>
<dbReference type="RefSeq" id="WP_035146663.1">
    <property type="nucleotide sequence ID" value="NZ_JAAZWO010000001.1"/>
</dbReference>
<protein>
    <submittedName>
        <fullName evidence="1">Uncharacterized protein</fullName>
    </submittedName>
</protein>
<evidence type="ECO:0000313" key="1">
    <source>
        <dbReference type="EMBL" id="MBC2396308.1"/>
    </source>
</evidence>
<proteinExistence type="predicted"/>
<dbReference type="Proteomes" id="UP000563151">
    <property type="component" value="Unassembled WGS sequence"/>
</dbReference>
<evidence type="ECO:0000313" key="2">
    <source>
        <dbReference type="Proteomes" id="UP000563151"/>
    </source>
</evidence>
<name>A0A923J0J9_CLOTT</name>
<keyword evidence="2" id="KW-1185">Reference proteome</keyword>
<accession>A0A923J0J9</accession>
<sequence>MSEQLRGYYSDGSKNRLDPSASAFAYNKNCNILVVPCNNESVIDSLENKANEGATQKTSKDTLDDIMKKFSGDDEVATESKACGKVDIENINLNLIIVI</sequence>
<dbReference type="EMBL" id="JAAZWO010000001">
    <property type="protein sequence ID" value="MBC2396308.1"/>
    <property type="molecule type" value="Genomic_DNA"/>
</dbReference>